<name>A0AA38SCR3_9PEZI</name>
<dbReference type="Proteomes" id="UP001174694">
    <property type="component" value="Unassembled WGS sequence"/>
</dbReference>
<accession>A0AA38SCR3</accession>
<keyword evidence="3" id="KW-1185">Reference proteome</keyword>
<proteinExistence type="predicted"/>
<evidence type="ECO:0000313" key="2">
    <source>
        <dbReference type="EMBL" id="KAJ9156042.1"/>
    </source>
</evidence>
<feature type="chain" id="PRO_5041457130" evidence="1">
    <location>
        <begin position="19"/>
        <end position="179"/>
    </location>
</feature>
<keyword evidence="1" id="KW-0732">Signal</keyword>
<comment type="caution">
    <text evidence="2">The sequence shown here is derived from an EMBL/GenBank/DDBJ whole genome shotgun (WGS) entry which is preliminary data.</text>
</comment>
<gene>
    <name evidence="2" type="ORF">NKR23_g1013</name>
</gene>
<organism evidence="2 3">
    <name type="scientific">Pleurostoma richardsiae</name>
    <dbReference type="NCBI Taxonomy" id="41990"/>
    <lineage>
        <taxon>Eukaryota</taxon>
        <taxon>Fungi</taxon>
        <taxon>Dikarya</taxon>
        <taxon>Ascomycota</taxon>
        <taxon>Pezizomycotina</taxon>
        <taxon>Sordariomycetes</taxon>
        <taxon>Sordariomycetidae</taxon>
        <taxon>Calosphaeriales</taxon>
        <taxon>Pleurostomataceae</taxon>
        <taxon>Pleurostoma</taxon>
    </lineage>
</organism>
<evidence type="ECO:0000313" key="3">
    <source>
        <dbReference type="Proteomes" id="UP001174694"/>
    </source>
</evidence>
<dbReference type="EMBL" id="JANBVO010000002">
    <property type="protein sequence ID" value="KAJ9156042.1"/>
    <property type="molecule type" value="Genomic_DNA"/>
</dbReference>
<protein>
    <submittedName>
        <fullName evidence="2">Uncharacterized protein</fullName>
    </submittedName>
</protein>
<evidence type="ECO:0000256" key="1">
    <source>
        <dbReference type="SAM" id="SignalP"/>
    </source>
</evidence>
<dbReference type="AlphaFoldDB" id="A0AA38SCR3"/>
<sequence>MWFGAVTCLLSLVTLGDAAAKPKLMERAESVKIYAYGTGIAGLPVNLGADGKAYISKPSDNVTSITWDIDPTGSLPWNLTSTDNSTLAASSFYIITESGAFEPAGFVDTNSTLPSGAATTGFITYGPYVMYLSGNTYVSEFWAKTTNTTGLWTLMWNQDGTDEADSEPITLKTTAPITD</sequence>
<feature type="signal peptide" evidence="1">
    <location>
        <begin position="1"/>
        <end position="18"/>
    </location>
</feature>
<reference evidence="2" key="1">
    <citation type="submission" date="2022-07" db="EMBL/GenBank/DDBJ databases">
        <title>Fungi with potential for degradation of polypropylene.</title>
        <authorList>
            <person name="Gostincar C."/>
        </authorList>
    </citation>
    <scope>NUCLEOTIDE SEQUENCE</scope>
    <source>
        <strain evidence="2">EXF-13308</strain>
    </source>
</reference>